<proteinExistence type="predicted"/>
<reference evidence="1" key="1">
    <citation type="submission" date="2018-02" db="EMBL/GenBank/DDBJ databases">
        <title>Rhizophora mucronata_Transcriptome.</title>
        <authorList>
            <person name="Meera S.P."/>
            <person name="Sreeshan A."/>
            <person name="Augustine A."/>
        </authorList>
    </citation>
    <scope>NUCLEOTIDE SEQUENCE</scope>
    <source>
        <tissue evidence="1">Leaf</tissue>
    </source>
</reference>
<name>A0A2P2JN58_RHIMU</name>
<dbReference type="AlphaFoldDB" id="A0A2P2JN58"/>
<dbReference type="EMBL" id="GGEC01014418">
    <property type="protein sequence ID" value="MBW94901.1"/>
    <property type="molecule type" value="Transcribed_RNA"/>
</dbReference>
<accession>A0A2P2JN58</accession>
<organism evidence="1">
    <name type="scientific">Rhizophora mucronata</name>
    <name type="common">Asiatic mangrove</name>
    <dbReference type="NCBI Taxonomy" id="61149"/>
    <lineage>
        <taxon>Eukaryota</taxon>
        <taxon>Viridiplantae</taxon>
        <taxon>Streptophyta</taxon>
        <taxon>Embryophyta</taxon>
        <taxon>Tracheophyta</taxon>
        <taxon>Spermatophyta</taxon>
        <taxon>Magnoliopsida</taxon>
        <taxon>eudicotyledons</taxon>
        <taxon>Gunneridae</taxon>
        <taxon>Pentapetalae</taxon>
        <taxon>rosids</taxon>
        <taxon>fabids</taxon>
        <taxon>Malpighiales</taxon>
        <taxon>Rhizophoraceae</taxon>
        <taxon>Rhizophora</taxon>
    </lineage>
</organism>
<protein>
    <submittedName>
        <fullName evidence="1">Uncharacterized protein</fullName>
    </submittedName>
</protein>
<evidence type="ECO:0000313" key="1">
    <source>
        <dbReference type="EMBL" id="MBW94901.1"/>
    </source>
</evidence>
<sequence length="23" mass="2757">MWVTWIPVFRSVSSKMSFVNLEL</sequence>